<dbReference type="Proteomes" id="UP001454036">
    <property type="component" value="Unassembled WGS sequence"/>
</dbReference>
<name>A0AAV3RS65_LITER</name>
<evidence type="ECO:0000313" key="2">
    <source>
        <dbReference type="EMBL" id="GAA0184207.1"/>
    </source>
</evidence>
<accession>A0AAV3RS65</accession>
<comment type="caution">
    <text evidence="2">The sequence shown here is derived from an EMBL/GenBank/DDBJ whole genome shotgun (WGS) entry which is preliminary data.</text>
</comment>
<proteinExistence type="predicted"/>
<feature type="region of interest" description="Disordered" evidence="1">
    <location>
        <begin position="88"/>
        <end position="108"/>
    </location>
</feature>
<sequence>MLPEVTKINDNIIGILEGVGVMPTIKTVGPYYPKLVKEFVCNMAEDIDDPTSPTFQKEDIVTAEDVEGPAPGFIAISPKMMQGTHVADIPLQSKDASGTSSGRNKETTRFLRDEIRHLDRVI</sequence>
<dbReference type="AlphaFoldDB" id="A0AAV3RS65"/>
<dbReference type="EMBL" id="BAABME010011725">
    <property type="protein sequence ID" value="GAA0184207.1"/>
    <property type="molecule type" value="Genomic_DNA"/>
</dbReference>
<protein>
    <submittedName>
        <fullName evidence="2">Uncharacterized protein</fullName>
    </submittedName>
</protein>
<evidence type="ECO:0000256" key="1">
    <source>
        <dbReference type="SAM" id="MobiDB-lite"/>
    </source>
</evidence>
<keyword evidence="3" id="KW-1185">Reference proteome</keyword>
<evidence type="ECO:0000313" key="3">
    <source>
        <dbReference type="Proteomes" id="UP001454036"/>
    </source>
</evidence>
<reference evidence="2 3" key="1">
    <citation type="submission" date="2024-01" db="EMBL/GenBank/DDBJ databases">
        <title>The complete chloroplast genome sequence of Lithospermum erythrorhizon: insights into the phylogenetic relationship among Boraginaceae species and the maternal lineages of purple gromwells.</title>
        <authorList>
            <person name="Okada T."/>
            <person name="Watanabe K."/>
        </authorList>
    </citation>
    <scope>NUCLEOTIDE SEQUENCE [LARGE SCALE GENOMIC DNA]</scope>
</reference>
<gene>
    <name evidence="2" type="ORF">LIER_31495</name>
</gene>
<organism evidence="2 3">
    <name type="scientific">Lithospermum erythrorhizon</name>
    <name type="common">Purple gromwell</name>
    <name type="synonym">Lithospermum officinale var. erythrorhizon</name>
    <dbReference type="NCBI Taxonomy" id="34254"/>
    <lineage>
        <taxon>Eukaryota</taxon>
        <taxon>Viridiplantae</taxon>
        <taxon>Streptophyta</taxon>
        <taxon>Embryophyta</taxon>
        <taxon>Tracheophyta</taxon>
        <taxon>Spermatophyta</taxon>
        <taxon>Magnoliopsida</taxon>
        <taxon>eudicotyledons</taxon>
        <taxon>Gunneridae</taxon>
        <taxon>Pentapetalae</taxon>
        <taxon>asterids</taxon>
        <taxon>lamiids</taxon>
        <taxon>Boraginales</taxon>
        <taxon>Boraginaceae</taxon>
        <taxon>Boraginoideae</taxon>
        <taxon>Lithospermeae</taxon>
        <taxon>Lithospermum</taxon>
    </lineage>
</organism>